<proteinExistence type="predicted"/>
<evidence type="ECO:0000313" key="2">
    <source>
        <dbReference type="EMBL" id="ACK71584.1"/>
    </source>
</evidence>
<dbReference type="OrthoDB" id="485246at2"/>
<reference evidence="3" key="1">
    <citation type="journal article" date="2011" name="MBio">
        <title>Novel metabolic attributes of the genus Cyanothece, comprising a group of unicellular nitrogen-fixing Cyanobacteria.</title>
        <authorList>
            <person name="Bandyopadhyay A."/>
            <person name="Elvitigala T."/>
            <person name="Welsh E."/>
            <person name="Stockel J."/>
            <person name="Liberton M."/>
            <person name="Min H."/>
            <person name="Sherman L.A."/>
            <person name="Pakrasi H.B."/>
        </authorList>
    </citation>
    <scope>NUCLEOTIDE SEQUENCE [LARGE SCALE GENOMIC DNA]</scope>
    <source>
        <strain evidence="3">PCC 7424</strain>
    </source>
</reference>
<keyword evidence="1" id="KW-1133">Transmembrane helix</keyword>
<protein>
    <submittedName>
        <fullName evidence="2">Uncharacterized protein</fullName>
    </submittedName>
</protein>
<keyword evidence="3" id="KW-1185">Reference proteome</keyword>
<dbReference type="eggNOG" id="ENOG502ZEXV">
    <property type="taxonomic scope" value="Bacteria"/>
</dbReference>
<dbReference type="EMBL" id="CP001291">
    <property type="protein sequence ID" value="ACK71584.1"/>
    <property type="molecule type" value="Genomic_DNA"/>
</dbReference>
<evidence type="ECO:0000313" key="3">
    <source>
        <dbReference type="Proteomes" id="UP000002384"/>
    </source>
</evidence>
<keyword evidence="1" id="KW-0472">Membrane</keyword>
<dbReference type="AlphaFoldDB" id="B7KCN3"/>
<gene>
    <name evidence="2" type="ordered locus">PCC7424_3182</name>
</gene>
<evidence type="ECO:0000256" key="1">
    <source>
        <dbReference type="SAM" id="Phobius"/>
    </source>
</evidence>
<name>B7KCN3_GLOC7</name>
<dbReference type="RefSeq" id="WP_015955181.1">
    <property type="nucleotide sequence ID" value="NC_011729.1"/>
</dbReference>
<keyword evidence="1" id="KW-0812">Transmembrane</keyword>
<dbReference type="KEGG" id="cyc:PCC7424_3182"/>
<feature type="transmembrane region" description="Helical" evidence="1">
    <location>
        <begin position="113"/>
        <end position="132"/>
    </location>
</feature>
<dbReference type="Proteomes" id="UP000002384">
    <property type="component" value="Chromosome"/>
</dbReference>
<sequence length="135" mass="14783">MLPAKYPALKKGKKQIFKKRLKLPGRLLMISFGVGFWLNNLASPASAQFFRKAEDFFKTTLTQGSSAGENSNLAISLIFNGLRAVFLLYIAVSLIGIINAVRKDEDWQSIARIPLLVIVAVTIADILTGFIIGGN</sequence>
<feature type="transmembrane region" description="Helical" evidence="1">
    <location>
        <begin position="71"/>
        <end position="101"/>
    </location>
</feature>
<organism evidence="2 3">
    <name type="scientific">Gloeothece citriformis (strain PCC 7424)</name>
    <name type="common">Cyanothece sp. (strain PCC 7424)</name>
    <dbReference type="NCBI Taxonomy" id="65393"/>
    <lineage>
        <taxon>Bacteria</taxon>
        <taxon>Bacillati</taxon>
        <taxon>Cyanobacteriota</taxon>
        <taxon>Cyanophyceae</taxon>
        <taxon>Oscillatoriophycideae</taxon>
        <taxon>Chroococcales</taxon>
        <taxon>Aphanothecaceae</taxon>
        <taxon>Gloeothece</taxon>
        <taxon>Gloeothece citriformis</taxon>
    </lineage>
</organism>
<dbReference type="HOGENOM" id="CLU_1882297_0_0_3"/>
<dbReference type="STRING" id="65393.PCC7424_3182"/>
<accession>B7KCN3</accession>